<protein>
    <submittedName>
        <fullName evidence="1">Uncharacterized protein</fullName>
    </submittedName>
</protein>
<accession>A0A396GTK7</accession>
<sequence>MEALKAILSNKYSLPKLLICAKCQECMVYLVRKVGPDDFKEREAVQVVESLISLDGKLSNTEYLTKCIILKALDQICQCPKVSVDKFIDKIMPMLIACAQPLLNLTGEESKDDSLSNEDKRLVETMRAQACNTMFIRFPPHCQVIASDKSNDTKRDTTFIIVQALTQVLKTEIDRDLSTLVLRLLGRCIQTSSSFFTDQLIKIVNDEINDTIRRIIKFEIEKAQEAGTSEDVFRSLSV</sequence>
<dbReference type="EMBL" id="PSQE01000008">
    <property type="protein sequence ID" value="RHN43511.1"/>
    <property type="molecule type" value="Genomic_DNA"/>
</dbReference>
<comment type="caution">
    <text evidence="1">The sequence shown here is derived from an EMBL/GenBank/DDBJ whole genome shotgun (WGS) entry which is preliminary data.</text>
</comment>
<reference evidence="2" key="1">
    <citation type="journal article" date="2018" name="Nat. Plants">
        <title>Whole-genome landscape of Medicago truncatula symbiotic genes.</title>
        <authorList>
            <person name="Pecrix Y."/>
            <person name="Staton S.E."/>
            <person name="Sallet E."/>
            <person name="Lelandais-Briere C."/>
            <person name="Moreau S."/>
            <person name="Carrere S."/>
            <person name="Blein T."/>
            <person name="Jardinaud M.F."/>
            <person name="Latrasse D."/>
            <person name="Zouine M."/>
            <person name="Zahm M."/>
            <person name="Kreplak J."/>
            <person name="Mayjonade B."/>
            <person name="Satge C."/>
            <person name="Perez M."/>
            <person name="Cauet S."/>
            <person name="Marande W."/>
            <person name="Chantry-Darmon C."/>
            <person name="Lopez-Roques C."/>
            <person name="Bouchez O."/>
            <person name="Berard A."/>
            <person name="Debelle F."/>
            <person name="Munos S."/>
            <person name="Bendahmane A."/>
            <person name="Berges H."/>
            <person name="Niebel A."/>
            <person name="Buitink J."/>
            <person name="Frugier F."/>
            <person name="Benhamed M."/>
            <person name="Crespi M."/>
            <person name="Gouzy J."/>
            <person name="Gamas P."/>
        </authorList>
    </citation>
    <scope>NUCLEOTIDE SEQUENCE [LARGE SCALE GENOMIC DNA]</scope>
    <source>
        <strain evidence="2">cv. Jemalong A17</strain>
    </source>
</reference>
<dbReference type="InterPro" id="IPR011989">
    <property type="entry name" value="ARM-like"/>
</dbReference>
<gene>
    <name evidence="1" type="ORF">MtrunA17_Chr8g0388691</name>
</gene>
<dbReference type="AlphaFoldDB" id="A0A396GTK7"/>
<dbReference type="Gramene" id="rna50103">
    <property type="protein sequence ID" value="RHN43511.1"/>
    <property type="gene ID" value="gene50103"/>
</dbReference>
<dbReference type="InterPro" id="IPR016024">
    <property type="entry name" value="ARM-type_fold"/>
</dbReference>
<dbReference type="SUPFAM" id="SSF48371">
    <property type="entry name" value="ARM repeat"/>
    <property type="match status" value="1"/>
</dbReference>
<organism evidence="1 2">
    <name type="scientific">Medicago truncatula</name>
    <name type="common">Barrel medic</name>
    <name type="synonym">Medicago tribuloides</name>
    <dbReference type="NCBI Taxonomy" id="3880"/>
    <lineage>
        <taxon>Eukaryota</taxon>
        <taxon>Viridiplantae</taxon>
        <taxon>Streptophyta</taxon>
        <taxon>Embryophyta</taxon>
        <taxon>Tracheophyta</taxon>
        <taxon>Spermatophyta</taxon>
        <taxon>Magnoliopsida</taxon>
        <taxon>eudicotyledons</taxon>
        <taxon>Gunneridae</taxon>
        <taxon>Pentapetalae</taxon>
        <taxon>rosids</taxon>
        <taxon>fabids</taxon>
        <taxon>Fabales</taxon>
        <taxon>Fabaceae</taxon>
        <taxon>Papilionoideae</taxon>
        <taxon>50 kb inversion clade</taxon>
        <taxon>NPAAA clade</taxon>
        <taxon>Hologalegina</taxon>
        <taxon>IRL clade</taxon>
        <taxon>Trifolieae</taxon>
        <taxon>Medicago</taxon>
    </lineage>
</organism>
<evidence type="ECO:0000313" key="2">
    <source>
        <dbReference type="Proteomes" id="UP000265566"/>
    </source>
</evidence>
<dbReference type="Proteomes" id="UP000265566">
    <property type="component" value="Chromosome 8"/>
</dbReference>
<evidence type="ECO:0000313" key="1">
    <source>
        <dbReference type="EMBL" id="RHN43511.1"/>
    </source>
</evidence>
<proteinExistence type="predicted"/>
<dbReference type="Gene3D" id="1.25.10.10">
    <property type="entry name" value="Leucine-rich Repeat Variant"/>
    <property type="match status" value="1"/>
</dbReference>
<name>A0A396GTK7_MEDTR</name>